<organism evidence="6">
    <name type="scientific">marine metagenome</name>
    <dbReference type="NCBI Taxonomy" id="408172"/>
    <lineage>
        <taxon>unclassified sequences</taxon>
        <taxon>metagenomes</taxon>
        <taxon>ecological metagenomes</taxon>
    </lineage>
</organism>
<dbReference type="EMBL" id="UINC01000087">
    <property type="protein sequence ID" value="SUZ48806.1"/>
    <property type="molecule type" value="Genomic_DNA"/>
</dbReference>
<reference evidence="6" key="1">
    <citation type="submission" date="2018-05" db="EMBL/GenBank/DDBJ databases">
        <authorList>
            <person name="Lanie J.A."/>
            <person name="Ng W.-L."/>
            <person name="Kazmierczak K.M."/>
            <person name="Andrzejewski T.M."/>
            <person name="Davidsen T.M."/>
            <person name="Wayne K.J."/>
            <person name="Tettelin H."/>
            <person name="Glass J.I."/>
            <person name="Rusch D."/>
            <person name="Podicherti R."/>
            <person name="Tsui H.-C.T."/>
            <person name="Winkler M.E."/>
        </authorList>
    </citation>
    <scope>NUCLEOTIDE SEQUENCE</scope>
</reference>
<feature type="domain" description="Translocation and assembly module TamB C-terminal" evidence="5">
    <location>
        <begin position="925"/>
        <end position="1254"/>
    </location>
</feature>
<evidence type="ECO:0000259" key="5">
    <source>
        <dbReference type="Pfam" id="PF04357"/>
    </source>
</evidence>
<dbReference type="PANTHER" id="PTHR36985:SF1">
    <property type="entry name" value="TRANSLOCATION AND ASSEMBLY MODULE SUBUNIT TAMB"/>
    <property type="match status" value="1"/>
</dbReference>
<dbReference type="GO" id="GO:0009306">
    <property type="term" value="P:protein secretion"/>
    <property type="evidence" value="ECO:0007669"/>
    <property type="project" value="InterPro"/>
</dbReference>
<dbReference type="PANTHER" id="PTHR36985">
    <property type="entry name" value="TRANSLOCATION AND ASSEMBLY MODULE SUBUNIT TAMB"/>
    <property type="match status" value="1"/>
</dbReference>
<name>A0A381N2J3_9ZZZZ</name>
<dbReference type="GO" id="GO:0005886">
    <property type="term" value="C:plasma membrane"/>
    <property type="evidence" value="ECO:0007669"/>
    <property type="project" value="InterPro"/>
</dbReference>
<evidence type="ECO:0000256" key="3">
    <source>
        <dbReference type="ARBA" id="ARBA00022989"/>
    </source>
</evidence>
<keyword evidence="3" id="KW-1133">Transmembrane helix</keyword>
<dbReference type="Pfam" id="PF04357">
    <property type="entry name" value="TamB"/>
    <property type="match status" value="1"/>
</dbReference>
<keyword evidence="2" id="KW-0812">Transmembrane</keyword>
<protein>
    <recommendedName>
        <fullName evidence="5">Translocation and assembly module TamB C-terminal domain-containing protein</fullName>
    </recommendedName>
</protein>
<sequence length="1256" mass="139889">MMQNQKKYILVTGSIIILVLIFLFRSAVWGEYLQTKLNEQIALSGWRMDVGTSSGHLFGTTHLNDVTLGHTSGSLILIDKTSVNFGVLSSIFSTPVLDLISVEGMNAQLSGDIYQSNSTQKNNSLLNIPYHIRSFFVDGKITTNIKGKKYTVNLMAGGGLTGMETPSLNFDLLKISMADKSNLSCHFHNLVLGHDGSVYFLRDLKGDFLDLPIMGNIAFDQPNSRLTGTIDVMNFSFPEELFSTLPLQTKFSTFTGKFNFESDLNYFNGKLILENELGLDMKGQFSVGKEKTAWVVKNLELTGERSRLTLNGLWEEGERISCYMNLDNLDLGRWMKNQNPTQMSGLFILDGGLTNRGSLDQIDMTLEMVESKLFNQGDVSIHGQLSYKDSIIATIDPVMLMVGDSYLTLDGQGNFASNTVDFLMDLEKADIELVNSFLPGDFISGKATGKLKVHGNIHSPSATAELICENVKVSDFHLQSIELNSQITVTDTIPSGFVDIKAGKGRWRDRSFESGTVNATLKNKSVVIENCHFKSGDDFLQASGTFDGLDQYKIDRVQLAYQSNYLVNSRPLLFSIQDSILQVDPFEFHINDGMMEGVITGGSNPEGRFKMSNFDAEILTQFLKDERLKFSGLIFGEIWIQSTGNELDLDADLSLKRGMYMSEPFDEMVLSCLYKNGMLHLDDISMTREGSMGLQANGIIPFRQSQTGHSSISLKSSFSNLSMEFIHRFIPKFFTLKGSTSGFLHLKGTPEKTQFKYDLEINESLFDVIALGHFTSKGKYDGRRLFVESAKSIRDDGTITAYGSVPFDLNIGSSEFGQFFNHDSINFHAQAQLGSLPFLSPYLSDLDSARGNFDISLSLTGPAEQIQRSGYVNIKNGKLYTLLISDPITAIDGAATMKNNQLVIQDLIAMLYHPNGKYPKPRKQNVSIMGSVDFSKFFNPGYNLRIKGKEASYRLLALDISGQSNLNVTISGKDTVSIAGTIETQDANVFYEFTTEDVGTALPEESEIVMAYNLNIPIRGTALFQNSQIDAQVTGELSLTQMGYQEIDFGGQIIVEDGSVFSYKDNFKELQGLVSFDNKGFNPFIDVNAYTMIDDERIDLRMMGGIDDLDIVLESRSGFSESDILELLTWGKRFEDQKLTSTGFGNQTVSILGSLLENQLEKNFTSMGMMNYVDDINISGAAGLLQAAEEDFEFTANKQIGDKTFLNLSYKRSFSLNQEQHQIGVEYKLNRHFSVVGGFDKETGKLNLKYRYRYAY</sequence>
<accession>A0A381N2J3</accession>
<comment type="subcellular location">
    <subcellularLocation>
        <location evidence="1">Membrane</location>
        <topology evidence="1">Single-pass membrane protein</topology>
    </subcellularLocation>
</comment>
<keyword evidence="4" id="KW-0472">Membrane</keyword>
<evidence type="ECO:0000256" key="1">
    <source>
        <dbReference type="ARBA" id="ARBA00004167"/>
    </source>
</evidence>
<gene>
    <name evidence="6" type="ORF">METZ01_LOCUS1660</name>
</gene>
<evidence type="ECO:0000313" key="6">
    <source>
        <dbReference type="EMBL" id="SUZ48806.1"/>
    </source>
</evidence>
<dbReference type="AlphaFoldDB" id="A0A381N2J3"/>
<proteinExistence type="predicted"/>
<evidence type="ECO:0000256" key="4">
    <source>
        <dbReference type="ARBA" id="ARBA00023136"/>
    </source>
</evidence>
<dbReference type="InterPro" id="IPR007452">
    <property type="entry name" value="TamB_C"/>
</dbReference>
<evidence type="ECO:0000256" key="2">
    <source>
        <dbReference type="ARBA" id="ARBA00022692"/>
    </source>
</evidence>